<keyword evidence="2" id="KW-1185">Reference proteome</keyword>
<protein>
    <submittedName>
        <fullName evidence="1">Uncharacterized protein</fullName>
    </submittedName>
</protein>
<evidence type="ECO:0000313" key="1">
    <source>
        <dbReference type="EMBL" id="KAG1530455.1"/>
    </source>
</evidence>
<accession>A0A9P7C0Z3</accession>
<dbReference type="Proteomes" id="UP000740926">
    <property type="component" value="Unassembled WGS sequence"/>
</dbReference>
<organism evidence="1 2">
    <name type="scientific">Rhizopus delemar</name>
    <dbReference type="NCBI Taxonomy" id="936053"/>
    <lineage>
        <taxon>Eukaryota</taxon>
        <taxon>Fungi</taxon>
        <taxon>Fungi incertae sedis</taxon>
        <taxon>Mucoromycota</taxon>
        <taxon>Mucoromycotina</taxon>
        <taxon>Mucoromycetes</taxon>
        <taxon>Mucorales</taxon>
        <taxon>Mucorineae</taxon>
        <taxon>Rhizopodaceae</taxon>
        <taxon>Rhizopus</taxon>
    </lineage>
</organism>
<gene>
    <name evidence="1" type="ORF">G6F50_017306</name>
</gene>
<name>A0A9P7C0Z3_9FUNG</name>
<dbReference type="AlphaFoldDB" id="A0A9P7C0Z3"/>
<dbReference type="EMBL" id="JAANIU010012467">
    <property type="protein sequence ID" value="KAG1530455.1"/>
    <property type="molecule type" value="Genomic_DNA"/>
</dbReference>
<proteinExistence type="predicted"/>
<comment type="caution">
    <text evidence="1">The sequence shown here is derived from an EMBL/GenBank/DDBJ whole genome shotgun (WGS) entry which is preliminary data.</text>
</comment>
<sequence length="75" mass="8429">MLELAEAVQQIAARALALFQQRPVVPGVVKGVGQQGRDLIDRAQRRAQHQRAAGAGFEQGHQRFDETVQELRRLR</sequence>
<reference evidence="1 2" key="1">
    <citation type="journal article" date="2020" name="Microb. Genom.">
        <title>Genetic diversity of clinical and environmental Mucorales isolates obtained from an investigation of mucormycosis cases among solid organ transplant recipients.</title>
        <authorList>
            <person name="Nguyen M.H."/>
            <person name="Kaul D."/>
            <person name="Muto C."/>
            <person name="Cheng S.J."/>
            <person name="Richter R.A."/>
            <person name="Bruno V.M."/>
            <person name="Liu G."/>
            <person name="Beyhan S."/>
            <person name="Sundermann A.J."/>
            <person name="Mounaud S."/>
            <person name="Pasculle A.W."/>
            <person name="Nierman W.C."/>
            <person name="Driscoll E."/>
            <person name="Cumbie R."/>
            <person name="Clancy C.J."/>
            <person name="Dupont C.L."/>
        </authorList>
    </citation>
    <scope>NUCLEOTIDE SEQUENCE [LARGE SCALE GENOMIC DNA]</scope>
    <source>
        <strain evidence="1 2">GL24</strain>
    </source>
</reference>
<evidence type="ECO:0000313" key="2">
    <source>
        <dbReference type="Proteomes" id="UP000740926"/>
    </source>
</evidence>